<name>C7ZKQ4_FUSV7</name>
<dbReference type="InParanoid" id="C7ZKQ4"/>
<evidence type="ECO:0008006" key="5">
    <source>
        <dbReference type="Google" id="ProtNLM"/>
    </source>
</evidence>
<feature type="compositionally biased region" description="Basic and acidic residues" evidence="1">
    <location>
        <begin position="8"/>
        <end position="20"/>
    </location>
</feature>
<dbReference type="InterPro" id="IPR021833">
    <property type="entry name" value="DUF3425"/>
</dbReference>
<organism evidence="3 4">
    <name type="scientific">Fusarium vanettenii (strain ATCC MYA-4622 / CBS 123669 / FGSC 9596 / NRRL 45880 / 77-13-4)</name>
    <name type="common">Fusarium solani subsp. pisi</name>
    <dbReference type="NCBI Taxonomy" id="660122"/>
    <lineage>
        <taxon>Eukaryota</taxon>
        <taxon>Fungi</taxon>
        <taxon>Dikarya</taxon>
        <taxon>Ascomycota</taxon>
        <taxon>Pezizomycotina</taxon>
        <taxon>Sordariomycetes</taxon>
        <taxon>Hypocreomycetidae</taxon>
        <taxon>Hypocreales</taxon>
        <taxon>Nectriaceae</taxon>
        <taxon>Fusarium</taxon>
        <taxon>Fusarium solani species complex</taxon>
        <taxon>Fusarium vanettenii</taxon>
    </lineage>
</organism>
<feature type="non-terminal residue" evidence="3">
    <location>
        <position position="315"/>
    </location>
</feature>
<proteinExistence type="predicted"/>
<keyword evidence="2" id="KW-1133">Transmembrane helix</keyword>
<dbReference type="KEGG" id="nhe:NECHADRAFT_6075"/>
<evidence type="ECO:0000313" key="4">
    <source>
        <dbReference type="Proteomes" id="UP000005206"/>
    </source>
</evidence>
<sequence>KTRRRTSRQLERKRVLDKISQRQKREKQKAFVRQSEKDIHDARNEIERLRGVIQVMRVGSSRDACNINPVPLRPGSPHSGQVQHPVSMEPGPGAAPSPSAQEIKQPVIGCYCNPKTHKSYSDCFEQTVFDSLMTLNSNPTPIPPIPATPDIADLLFLRDPGDPVSEILYKLMRRPSMDNMVLLCAVYILAYRILRYRFFPSMKTYNDVPEWLRSTEFQDKIPHALYIDFVQFPRLRDAMVLGLVDIACIREDFDADFGRYLALDWPVSESFLITDSWRNTVLNPKFERIACTEESWSLSSSFGKKYPHLAPLVRI</sequence>
<evidence type="ECO:0000256" key="2">
    <source>
        <dbReference type="SAM" id="Phobius"/>
    </source>
</evidence>
<evidence type="ECO:0000256" key="1">
    <source>
        <dbReference type="SAM" id="MobiDB-lite"/>
    </source>
</evidence>
<dbReference type="Proteomes" id="UP000005206">
    <property type="component" value="Chromosome 6"/>
</dbReference>
<dbReference type="PANTHER" id="PTHR37012">
    <property type="entry name" value="B-ZIP TRANSCRIPTION FACTOR (EUROFUNG)-RELATED"/>
    <property type="match status" value="1"/>
</dbReference>
<evidence type="ECO:0000313" key="3">
    <source>
        <dbReference type="EMBL" id="EEU35374.1"/>
    </source>
</evidence>
<feature type="compositionally biased region" description="Low complexity" evidence="1">
    <location>
        <begin position="90"/>
        <end position="100"/>
    </location>
</feature>
<accession>C7ZKQ4</accession>
<dbReference type="GeneID" id="9675540"/>
<feature type="non-terminal residue" evidence="3">
    <location>
        <position position="1"/>
    </location>
</feature>
<gene>
    <name evidence="3" type="ORF">NECHADRAFT_6075</name>
</gene>
<dbReference type="RefSeq" id="XP_003041087.1">
    <property type="nucleotide sequence ID" value="XM_003041041.1"/>
</dbReference>
<feature type="region of interest" description="Disordered" evidence="1">
    <location>
        <begin position="69"/>
        <end position="100"/>
    </location>
</feature>
<keyword evidence="4" id="KW-1185">Reference proteome</keyword>
<dbReference type="AlphaFoldDB" id="C7ZKQ4"/>
<dbReference type="eggNOG" id="ENOG502S5R9">
    <property type="taxonomic scope" value="Eukaryota"/>
</dbReference>
<dbReference type="VEuPathDB" id="FungiDB:NECHADRAFT_6075"/>
<dbReference type="OrthoDB" id="4161589at2759"/>
<feature type="region of interest" description="Disordered" evidence="1">
    <location>
        <begin position="1"/>
        <end position="37"/>
    </location>
</feature>
<keyword evidence="2" id="KW-0472">Membrane</keyword>
<feature type="transmembrane region" description="Helical" evidence="2">
    <location>
        <begin position="180"/>
        <end position="199"/>
    </location>
</feature>
<dbReference type="PANTHER" id="PTHR37012:SF2">
    <property type="entry name" value="BZIP DOMAIN-CONTAINING PROTEIN-RELATED"/>
    <property type="match status" value="1"/>
</dbReference>
<dbReference type="EMBL" id="GG698941">
    <property type="protein sequence ID" value="EEU35374.1"/>
    <property type="molecule type" value="Genomic_DNA"/>
</dbReference>
<dbReference type="Pfam" id="PF11905">
    <property type="entry name" value="DUF3425"/>
    <property type="match status" value="1"/>
</dbReference>
<reference evidence="3 4" key="1">
    <citation type="journal article" date="2009" name="PLoS Genet.">
        <title>The genome of Nectria haematococca: contribution of supernumerary chromosomes to gene expansion.</title>
        <authorList>
            <person name="Coleman J.J."/>
            <person name="Rounsley S.D."/>
            <person name="Rodriguez-Carres M."/>
            <person name="Kuo A."/>
            <person name="Wasmann C.C."/>
            <person name="Grimwood J."/>
            <person name="Schmutz J."/>
            <person name="Taga M."/>
            <person name="White G.J."/>
            <person name="Zhou S."/>
            <person name="Schwartz D.C."/>
            <person name="Freitag M."/>
            <person name="Ma L.J."/>
            <person name="Danchin E.G."/>
            <person name="Henrissat B."/>
            <person name="Coutinho P.M."/>
            <person name="Nelson D.R."/>
            <person name="Straney D."/>
            <person name="Napoli C.A."/>
            <person name="Barker B.M."/>
            <person name="Gribskov M."/>
            <person name="Rep M."/>
            <person name="Kroken S."/>
            <person name="Molnar I."/>
            <person name="Rensing C."/>
            <person name="Kennell J.C."/>
            <person name="Zamora J."/>
            <person name="Farman M.L."/>
            <person name="Selker E.U."/>
            <person name="Salamov A."/>
            <person name="Shapiro H."/>
            <person name="Pangilinan J."/>
            <person name="Lindquist E."/>
            <person name="Lamers C."/>
            <person name="Grigoriev I.V."/>
            <person name="Geiser D.M."/>
            <person name="Covert S.F."/>
            <person name="Temporini E."/>
            <person name="Vanetten H.D."/>
        </authorList>
    </citation>
    <scope>NUCLEOTIDE SEQUENCE [LARGE SCALE GENOMIC DNA]</scope>
    <source>
        <strain evidence="4">ATCC MYA-4622 / CBS 123669 / FGSC 9596 / NRRL 45880 / 77-13-4</strain>
    </source>
</reference>
<dbReference type="OMA" id="SITECTD"/>
<protein>
    <recommendedName>
        <fullName evidence="5">BZIP domain-containing protein</fullName>
    </recommendedName>
</protein>
<keyword evidence="2" id="KW-0812">Transmembrane</keyword>
<dbReference type="HOGENOM" id="CLU_060985_0_0_1"/>